<comment type="caution">
    <text evidence="3">The sequence shown here is derived from an EMBL/GenBank/DDBJ whole genome shotgun (WGS) entry which is preliminary data.</text>
</comment>
<dbReference type="PANTHER" id="PTHR24198:SF165">
    <property type="entry name" value="ANKYRIN REPEAT-CONTAINING PROTEIN-RELATED"/>
    <property type="match status" value="1"/>
</dbReference>
<dbReference type="PANTHER" id="PTHR24198">
    <property type="entry name" value="ANKYRIN REPEAT AND PROTEIN KINASE DOMAIN-CONTAINING PROTEIN"/>
    <property type="match status" value="1"/>
</dbReference>
<dbReference type="SUPFAM" id="SSF48403">
    <property type="entry name" value="Ankyrin repeat"/>
    <property type="match status" value="1"/>
</dbReference>
<proteinExistence type="predicted"/>
<dbReference type="InParanoid" id="A0A2P6NG49"/>
<protein>
    <submittedName>
        <fullName evidence="3">Putative ankyrin</fullName>
    </submittedName>
</protein>
<dbReference type="InterPro" id="IPR002110">
    <property type="entry name" value="Ankyrin_rpt"/>
</dbReference>
<dbReference type="InterPro" id="IPR036770">
    <property type="entry name" value="Ankyrin_rpt-contain_sf"/>
</dbReference>
<evidence type="ECO:0000256" key="2">
    <source>
        <dbReference type="ARBA" id="ARBA00023043"/>
    </source>
</evidence>
<dbReference type="OrthoDB" id="2163089at2759"/>
<dbReference type="AlphaFoldDB" id="A0A2P6NG49"/>
<gene>
    <name evidence="3" type="ORF">PROFUN_06706</name>
</gene>
<keyword evidence="4" id="KW-1185">Reference proteome</keyword>
<evidence type="ECO:0000256" key="1">
    <source>
        <dbReference type="ARBA" id="ARBA00022737"/>
    </source>
</evidence>
<sequence>MNSNGILSNTIDITVVILRFLLNENPHHKSESLREGHYVRIRSTCRLWRDIADSTFRFHTDTLAFLRAVRSGSPRATLFMLSRSHPPEEILCYAAQEGNADVVRVLLNDKRIDPTAYDQWPINIAASKGHTEVVRLLLSDSRVNPSCEEHIALLSAVRGGHPEIVRLLLQDERVNPSVNNNRALQLAAETGNREIVQILLSDPRVDPTALDNLAILRAVELGHNQIVDLLMSDKRVLLHRQPQILMEIMGGLISIAR</sequence>
<organism evidence="3 4">
    <name type="scientific">Planoprotostelium fungivorum</name>
    <dbReference type="NCBI Taxonomy" id="1890364"/>
    <lineage>
        <taxon>Eukaryota</taxon>
        <taxon>Amoebozoa</taxon>
        <taxon>Evosea</taxon>
        <taxon>Variosea</taxon>
        <taxon>Cavosteliida</taxon>
        <taxon>Cavosteliaceae</taxon>
        <taxon>Planoprotostelium</taxon>
    </lineage>
</organism>
<evidence type="ECO:0000313" key="4">
    <source>
        <dbReference type="Proteomes" id="UP000241769"/>
    </source>
</evidence>
<dbReference type="Pfam" id="PF12796">
    <property type="entry name" value="Ank_2"/>
    <property type="match status" value="2"/>
</dbReference>
<evidence type="ECO:0000313" key="3">
    <source>
        <dbReference type="EMBL" id="PRP82929.1"/>
    </source>
</evidence>
<dbReference type="EMBL" id="MDYQ01000093">
    <property type="protein sequence ID" value="PRP82929.1"/>
    <property type="molecule type" value="Genomic_DNA"/>
</dbReference>
<keyword evidence="1" id="KW-0677">Repeat</keyword>
<dbReference type="Proteomes" id="UP000241769">
    <property type="component" value="Unassembled WGS sequence"/>
</dbReference>
<reference evidence="3 4" key="1">
    <citation type="journal article" date="2018" name="Genome Biol. Evol.">
        <title>Multiple Roots of Fruiting Body Formation in Amoebozoa.</title>
        <authorList>
            <person name="Hillmann F."/>
            <person name="Forbes G."/>
            <person name="Novohradska S."/>
            <person name="Ferling I."/>
            <person name="Riege K."/>
            <person name="Groth M."/>
            <person name="Westermann M."/>
            <person name="Marz M."/>
            <person name="Spaller T."/>
            <person name="Winckler T."/>
            <person name="Schaap P."/>
            <person name="Glockner G."/>
        </authorList>
    </citation>
    <scope>NUCLEOTIDE SEQUENCE [LARGE SCALE GENOMIC DNA]</scope>
    <source>
        <strain evidence="3 4">Jena</strain>
    </source>
</reference>
<dbReference type="STRING" id="1890364.A0A2P6NG49"/>
<accession>A0A2P6NG49</accession>
<name>A0A2P6NG49_9EUKA</name>
<dbReference type="SMART" id="SM00248">
    <property type="entry name" value="ANK"/>
    <property type="match status" value="4"/>
</dbReference>
<dbReference type="Gene3D" id="1.25.40.20">
    <property type="entry name" value="Ankyrin repeat-containing domain"/>
    <property type="match status" value="2"/>
</dbReference>
<keyword evidence="2" id="KW-0040">ANK repeat</keyword>